<feature type="domain" description="Ferrous iron transporter FeoA-like" evidence="2">
    <location>
        <begin position="17"/>
        <end position="88"/>
    </location>
</feature>
<dbReference type="InterPro" id="IPR008988">
    <property type="entry name" value="Transcriptional_repressor_C"/>
</dbReference>
<evidence type="ECO:0000313" key="3">
    <source>
        <dbReference type="EMBL" id="GGD21743.1"/>
    </source>
</evidence>
<dbReference type="Gene3D" id="2.30.30.90">
    <property type="match status" value="1"/>
</dbReference>
<dbReference type="InterPro" id="IPR052713">
    <property type="entry name" value="FeoA"/>
</dbReference>
<dbReference type="PANTHER" id="PTHR42954:SF2">
    <property type="entry name" value="FE(2+) TRANSPORT PROTEIN A"/>
    <property type="match status" value="1"/>
</dbReference>
<proteinExistence type="predicted"/>
<organism evidence="3 4">
    <name type="scientific">Flavobacterium orientale</name>
    <dbReference type="NCBI Taxonomy" id="1756020"/>
    <lineage>
        <taxon>Bacteria</taxon>
        <taxon>Pseudomonadati</taxon>
        <taxon>Bacteroidota</taxon>
        <taxon>Flavobacteriia</taxon>
        <taxon>Flavobacteriales</taxon>
        <taxon>Flavobacteriaceae</taxon>
        <taxon>Flavobacterium</taxon>
    </lineage>
</organism>
<dbReference type="GO" id="GO:0046914">
    <property type="term" value="F:transition metal ion binding"/>
    <property type="evidence" value="ECO:0007669"/>
    <property type="project" value="InterPro"/>
</dbReference>
<gene>
    <name evidence="3" type="primary">feoA</name>
    <name evidence="3" type="ORF">GCM10011343_10170</name>
</gene>
<reference evidence="3" key="2">
    <citation type="submission" date="2020-09" db="EMBL/GenBank/DDBJ databases">
        <authorList>
            <person name="Sun Q."/>
            <person name="Zhou Y."/>
        </authorList>
    </citation>
    <scope>NUCLEOTIDE SEQUENCE</scope>
    <source>
        <strain evidence="3">CGMCC 1.12506</strain>
    </source>
</reference>
<dbReference type="InterPro" id="IPR038157">
    <property type="entry name" value="FeoA_core_dom"/>
</dbReference>
<dbReference type="SUPFAM" id="SSF50037">
    <property type="entry name" value="C-terminal domain of transcriptional repressors"/>
    <property type="match status" value="1"/>
</dbReference>
<dbReference type="SMART" id="SM00899">
    <property type="entry name" value="FeoA"/>
    <property type="match status" value="1"/>
</dbReference>
<evidence type="ECO:0000256" key="1">
    <source>
        <dbReference type="ARBA" id="ARBA00023004"/>
    </source>
</evidence>
<comment type="caution">
    <text evidence="3">The sequence shown here is derived from an EMBL/GenBank/DDBJ whole genome shotgun (WGS) entry which is preliminary data.</text>
</comment>
<accession>A0A916XYI1</accession>
<dbReference type="AlphaFoldDB" id="A0A916XYI1"/>
<evidence type="ECO:0000259" key="2">
    <source>
        <dbReference type="SMART" id="SM00899"/>
    </source>
</evidence>
<keyword evidence="1" id="KW-0408">Iron</keyword>
<keyword evidence="4" id="KW-1185">Reference proteome</keyword>
<dbReference type="PANTHER" id="PTHR42954">
    <property type="entry name" value="FE(2+) TRANSPORT PROTEIN A"/>
    <property type="match status" value="1"/>
</dbReference>
<dbReference type="Pfam" id="PF04023">
    <property type="entry name" value="FeoA"/>
    <property type="match status" value="1"/>
</dbReference>
<evidence type="ECO:0000313" key="4">
    <source>
        <dbReference type="Proteomes" id="UP000625735"/>
    </source>
</evidence>
<reference evidence="3" key="1">
    <citation type="journal article" date="2014" name="Int. J. Syst. Evol. Microbiol.">
        <title>Complete genome sequence of Corynebacterium casei LMG S-19264T (=DSM 44701T), isolated from a smear-ripened cheese.</title>
        <authorList>
            <consortium name="US DOE Joint Genome Institute (JGI-PGF)"/>
            <person name="Walter F."/>
            <person name="Albersmeier A."/>
            <person name="Kalinowski J."/>
            <person name="Ruckert C."/>
        </authorList>
    </citation>
    <scope>NUCLEOTIDE SEQUENCE</scope>
    <source>
        <strain evidence="3">CGMCC 1.12506</strain>
    </source>
</reference>
<dbReference type="Proteomes" id="UP000625735">
    <property type="component" value="Unassembled WGS sequence"/>
</dbReference>
<dbReference type="EMBL" id="BMFG01000003">
    <property type="protein sequence ID" value="GGD21743.1"/>
    <property type="molecule type" value="Genomic_DNA"/>
</dbReference>
<dbReference type="InterPro" id="IPR007167">
    <property type="entry name" value="Fe-transptr_FeoA-like"/>
</dbReference>
<sequence>MKKCIFVFILILNNLQTTVDQLKKGEKAIIVAFNLDTIPLKLIEMGCMEGHMVELIQTAPFGDPIFLDMNGTHLAIRKEMAKEISVEIIEN</sequence>
<protein>
    <submittedName>
        <fullName evidence="3">Iron transporter</fullName>
    </submittedName>
</protein>
<name>A0A916XYI1_9FLAO</name>